<dbReference type="RefSeq" id="WP_306829946.1">
    <property type="nucleotide sequence ID" value="NZ_JAUSRA010000001.1"/>
</dbReference>
<dbReference type="EMBL" id="JAUSRA010000001">
    <property type="protein sequence ID" value="MDP9794718.1"/>
    <property type="molecule type" value="Genomic_DNA"/>
</dbReference>
<proteinExistence type="predicted"/>
<dbReference type="Proteomes" id="UP001240984">
    <property type="component" value="Unassembled WGS sequence"/>
</dbReference>
<gene>
    <name evidence="1" type="ORF">J2S43_003230</name>
</gene>
<evidence type="ECO:0000313" key="2">
    <source>
        <dbReference type="Proteomes" id="UP001240984"/>
    </source>
</evidence>
<name>A0ABT9MTY1_9ACTN</name>
<organism evidence="1 2">
    <name type="scientific">Catenuloplanes nepalensis</name>
    <dbReference type="NCBI Taxonomy" id="587533"/>
    <lineage>
        <taxon>Bacteria</taxon>
        <taxon>Bacillati</taxon>
        <taxon>Actinomycetota</taxon>
        <taxon>Actinomycetes</taxon>
        <taxon>Micromonosporales</taxon>
        <taxon>Micromonosporaceae</taxon>
        <taxon>Catenuloplanes</taxon>
    </lineage>
</organism>
<evidence type="ECO:0000313" key="1">
    <source>
        <dbReference type="EMBL" id="MDP9794718.1"/>
    </source>
</evidence>
<evidence type="ECO:0008006" key="3">
    <source>
        <dbReference type="Google" id="ProtNLM"/>
    </source>
</evidence>
<accession>A0ABT9MTY1</accession>
<dbReference type="InterPro" id="IPR035900">
    <property type="entry name" value="Colicin_E_sf"/>
</dbReference>
<protein>
    <recommendedName>
        <fullName evidence="3">E9imm peptide</fullName>
    </recommendedName>
</protein>
<sequence>MELDDAGRARALDLVRRLRDPRLPDEETDPLLTELERLLVNPHVSDLIFYHDPELTDDEVVTHARRYEPFAL</sequence>
<comment type="caution">
    <text evidence="1">The sequence shown here is derived from an EMBL/GenBank/DDBJ whole genome shotgun (WGS) entry which is preliminary data.</text>
</comment>
<dbReference type="Gene3D" id="1.10.1200.20">
    <property type="entry name" value="Colicin E immunity protein"/>
    <property type="match status" value="1"/>
</dbReference>
<keyword evidence="2" id="KW-1185">Reference proteome</keyword>
<reference evidence="1 2" key="1">
    <citation type="submission" date="2023-07" db="EMBL/GenBank/DDBJ databases">
        <title>Sequencing the genomes of 1000 actinobacteria strains.</title>
        <authorList>
            <person name="Klenk H.-P."/>
        </authorList>
    </citation>
    <scope>NUCLEOTIDE SEQUENCE [LARGE SCALE GENOMIC DNA]</scope>
    <source>
        <strain evidence="1 2">DSM 44710</strain>
    </source>
</reference>